<feature type="region of interest" description="Disordered" evidence="2">
    <location>
        <begin position="1"/>
        <end position="25"/>
    </location>
</feature>
<dbReference type="NCBIfam" id="TIGR01760">
    <property type="entry name" value="tape_meas_TP901"/>
    <property type="match status" value="1"/>
</dbReference>
<dbReference type="OrthoDB" id="8019720at2"/>
<dbReference type="EMBL" id="VWPL01000023">
    <property type="protein sequence ID" value="KAA5599220.1"/>
    <property type="molecule type" value="Genomic_DNA"/>
</dbReference>
<evidence type="ECO:0000259" key="3">
    <source>
        <dbReference type="Pfam" id="PF10145"/>
    </source>
</evidence>
<keyword evidence="1" id="KW-1188">Viral release from host cell</keyword>
<evidence type="ECO:0000256" key="2">
    <source>
        <dbReference type="SAM" id="MobiDB-lite"/>
    </source>
</evidence>
<organism evidence="4 5">
    <name type="scientific">Blastochloris sulfoviridis</name>
    <dbReference type="NCBI Taxonomy" id="50712"/>
    <lineage>
        <taxon>Bacteria</taxon>
        <taxon>Pseudomonadati</taxon>
        <taxon>Pseudomonadota</taxon>
        <taxon>Alphaproteobacteria</taxon>
        <taxon>Hyphomicrobiales</taxon>
        <taxon>Blastochloridaceae</taxon>
        <taxon>Blastochloris</taxon>
    </lineage>
</organism>
<accession>A0A5M6HTL8</accession>
<evidence type="ECO:0000313" key="5">
    <source>
        <dbReference type="Proteomes" id="UP000323886"/>
    </source>
</evidence>
<dbReference type="InterPro" id="IPR010090">
    <property type="entry name" value="Phage_tape_meas"/>
</dbReference>
<feature type="domain" description="Phage tail tape measure protein" evidence="3">
    <location>
        <begin position="166"/>
        <end position="353"/>
    </location>
</feature>
<evidence type="ECO:0000256" key="1">
    <source>
        <dbReference type="ARBA" id="ARBA00022612"/>
    </source>
</evidence>
<dbReference type="PANTHER" id="PTHR37813:SF1">
    <property type="entry name" value="FELS-2 PROPHAGE PROTEIN"/>
    <property type="match status" value="1"/>
</dbReference>
<dbReference type="Pfam" id="PF10145">
    <property type="entry name" value="PhageMin_Tail"/>
    <property type="match status" value="1"/>
</dbReference>
<dbReference type="AlphaFoldDB" id="A0A5M6HTL8"/>
<feature type="compositionally biased region" description="Pro residues" evidence="2">
    <location>
        <begin position="12"/>
        <end position="25"/>
    </location>
</feature>
<dbReference type="PANTHER" id="PTHR37813">
    <property type="entry name" value="FELS-2 PROPHAGE PROTEIN"/>
    <property type="match status" value="1"/>
</dbReference>
<keyword evidence="5" id="KW-1185">Reference proteome</keyword>
<reference evidence="4 5" key="1">
    <citation type="submission" date="2019-09" db="EMBL/GenBank/DDBJ databases">
        <title>Draft Whole-Genome sequence of Blastochloris sulfoviridis DSM 729.</title>
        <authorList>
            <person name="Meyer T.E."/>
            <person name="Kyndt J.A."/>
        </authorList>
    </citation>
    <scope>NUCLEOTIDE SEQUENCE [LARGE SCALE GENOMIC DNA]</scope>
    <source>
        <strain evidence="4 5">DSM 729</strain>
    </source>
</reference>
<dbReference type="Proteomes" id="UP000323886">
    <property type="component" value="Unassembled WGS sequence"/>
</dbReference>
<feature type="compositionally biased region" description="Polar residues" evidence="2">
    <location>
        <begin position="670"/>
        <end position="681"/>
    </location>
</feature>
<gene>
    <name evidence="4" type="ORF">F1193_12370</name>
</gene>
<feature type="compositionally biased region" description="Basic and acidic residues" evidence="2">
    <location>
        <begin position="54"/>
        <end position="64"/>
    </location>
</feature>
<evidence type="ECO:0000313" key="4">
    <source>
        <dbReference type="EMBL" id="KAA5599220.1"/>
    </source>
</evidence>
<sequence>MPGSAGRTASPPRSPAPPAPTPPPSTRCWTAWCASNCRRWPTCRRPTSSPITNRRPDPQEKHMGNIESSLTLRLIDRVTDPAKRMSPAFQQLERHVRRMERLGPKYAAASAILTRGAGMIAGAVGGIGGGMVARNAITTYADLDRRMTRIGITADESREAIMGATDALRSLAQETALPFDQVIGALETMVAQGMSLTDAMDKLPAVLRTAQAAGAETADIANSANALTQHLGITANKMQEAFDIVAKGGKLGQFELKDMARFLPSLAPAFAALGETGTKGITKLVAALQTVRLGTGTAEEAAASMQNIFAKMESDETTKKFKKFGIDLRKEMAKARKEGKDLFETFLDLSEKALKGDMSKLPQLFPDQEFARGMRALLTNRDKLREFIVQLEKAIGTVANDLTRITGDARSSIDRLSNSWTKMLASLGRAGDAAGITKVFEAIAEYAERAADGWDRIHDPEARRKHLEKFGIKEPGDGRKFVGRVVDSQRYDAVTRKIAVVEHDLASAEAARRTGNHLARDPESVRRQLEQLKAERDELFRSVYPADFEEREFERLRAVARSAWGRPAPGVPIPPPRPPAAGVDWSGARAAVPTDFASPSRFPSAFGDIADELAAAISGLDVTAKVEGSITYSGVNEVTITPSPLFDARVRSIIDEQLRGIVQRGGANANPPTGTSGSTGVSRPETAPGAGRDGAW</sequence>
<comment type="caution">
    <text evidence="4">The sequence shown here is derived from an EMBL/GenBank/DDBJ whole genome shotgun (WGS) entry which is preliminary data.</text>
</comment>
<protein>
    <submittedName>
        <fullName evidence="4">Phage tail tape measure protein</fullName>
    </submittedName>
</protein>
<feature type="region of interest" description="Disordered" evidence="2">
    <location>
        <begin position="663"/>
        <end position="696"/>
    </location>
</feature>
<feature type="region of interest" description="Disordered" evidence="2">
    <location>
        <begin position="43"/>
        <end position="65"/>
    </location>
</feature>
<name>A0A5M6HTL8_9HYPH</name>
<proteinExistence type="predicted"/>